<comment type="similarity">
    <text evidence="1">Belongs to the peptidase S45 family.</text>
</comment>
<keyword evidence="4" id="KW-0865">Zymogen</keyword>
<feature type="chain" id="PRO_5046913097" evidence="5">
    <location>
        <begin position="22"/>
        <end position="737"/>
    </location>
</feature>
<evidence type="ECO:0000256" key="4">
    <source>
        <dbReference type="ARBA" id="ARBA00023145"/>
    </source>
</evidence>
<reference evidence="7" key="1">
    <citation type="journal article" date="2019" name="Int. J. Syst. Evol. Microbiol.">
        <title>The Global Catalogue of Microorganisms (GCM) 10K type strain sequencing project: providing services to taxonomists for standard genome sequencing and annotation.</title>
        <authorList>
            <consortium name="The Broad Institute Genomics Platform"/>
            <consortium name="The Broad Institute Genome Sequencing Center for Infectious Disease"/>
            <person name="Wu L."/>
            <person name="Ma J."/>
        </authorList>
    </citation>
    <scope>NUCLEOTIDE SEQUENCE [LARGE SCALE GENOMIC DNA]</scope>
    <source>
        <strain evidence="7">KCTC 23984</strain>
    </source>
</reference>
<accession>A0ABW6C333</accession>
<evidence type="ECO:0000256" key="5">
    <source>
        <dbReference type="SAM" id="SignalP"/>
    </source>
</evidence>
<dbReference type="Gene3D" id="2.30.120.10">
    <property type="match status" value="1"/>
</dbReference>
<feature type="signal peptide" evidence="5">
    <location>
        <begin position="1"/>
        <end position="21"/>
    </location>
</feature>
<dbReference type="PIRSF" id="PIRSF001227">
    <property type="entry name" value="Pen_acylase"/>
    <property type="match status" value="1"/>
</dbReference>
<dbReference type="PROSITE" id="PS51257">
    <property type="entry name" value="PROKAR_LIPOPROTEIN"/>
    <property type="match status" value="1"/>
</dbReference>
<keyword evidence="3" id="KW-0378">Hydrolase</keyword>
<dbReference type="Gene3D" id="1.10.439.10">
    <property type="entry name" value="Penicillin Amidohydrolase, domain 1"/>
    <property type="match status" value="1"/>
</dbReference>
<evidence type="ECO:0000313" key="6">
    <source>
        <dbReference type="EMBL" id="MFD3003049.1"/>
    </source>
</evidence>
<sequence length="737" mass="83192">MNYYKHTASIFLFVSFLFSCATSEKISTAKEVEKWEEQAARVTIIRDDFGVPHVYGKTDADAVFGLLYAQCEDDFNRVERNYLWATGRLAEVEGEEMLYSDLRARLFMTKEEAIANYESSPEWLKALCRAFADGINYYLHTHPEVKPKLLTHFEPWMPMYFSEGSIGGDIESVSTKSIKAFYEDNKSLGLNSYGSGLVKPALLEEPKGSNGFAISGEHTASGNAMLLINPHTSFFFRGEVHAVSEEGLNAYGAVTWGQFFIYQGFNDKTGWMHTSAYADVIDEFEETIVKENGKLYYKYGDKKRPVATSEVTMSYKEGGAVKQKTFTTYRTHHGPITHKNGDKWVATALMWKPVEALIQSYTRTKKSNLEEFNQMMQMRTNSSNGTVYADAEGNIAYYHGNFFPIRDTTFDYTKPVDGSNPKTDWQGLHALHETIIVENPPNGWVQNCNSTPFTSAGVYSPKQEDYPVYMSQSPENFRGVHAIRLLKKADNLTLDKLIKLAYDPYLPGFEVLIPGLIQAYESENPQDPKLKEAMKVMRSWDYAVSKESVAMSLAHFYALNTSKNGSAPKGINLMERFDYYAKASPEKERLALFQQTIEQLEKNFGQWNTPWGEINRYQRINGDIQQAFNDSLPSLPIGMASGNWGALASYGANTYDTKCLYGTSGNSFVAVVEFGDKVKAKSLLAGGQSGNPDSPHFDDQAQRYADVKFKDVAYYLEDVEKRAKATYHPGQKQRSEK</sequence>
<dbReference type="InterPro" id="IPR043146">
    <property type="entry name" value="Penicillin_amidase_N_B-knob"/>
</dbReference>
<dbReference type="InterPro" id="IPR002692">
    <property type="entry name" value="S45"/>
</dbReference>
<dbReference type="PANTHER" id="PTHR34218:SF3">
    <property type="entry name" value="ACYL-HOMOSERINE LACTONE ACYLASE PVDQ"/>
    <property type="match status" value="1"/>
</dbReference>
<name>A0ABW6C333_9BACT</name>
<evidence type="ECO:0000256" key="3">
    <source>
        <dbReference type="ARBA" id="ARBA00022801"/>
    </source>
</evidence>
<dbReference type="EMBL" id="JBHUOX010000023">
    <property type="protein sequence ID" value="MFD3003049.1"/>
    <property type="molecule type" value="Genomic_DNA"/>
</dbReference>
<dbReference type="RefSeq" id="WP_377489656.1">
    <property type="nucleotide sequence ID" value="NZ_JBHUOX010000023.1"/>
</dbReference>
<dbReference type="SUPFAM" id="SSF56235">
    <property type="entry name" value="N-terminal nucleophile aminohydrolases (Ntn hydrolases)"/>
    <property type="match status" value="1"/>
</dbReference>
<dbReference type="Pfam" id="PF01804">
    <property type="entry name" value="Penicil_amidase"/>
    <property type="match status" value="1"/>
</dbReference>
<protein>
    <submittedName>
        <fullName evidence="6">Acylase</fullName>
    </submittedName>
</protein>
<dbReference type="Gene3D" id="1.10.1400.10">
    <property type="match status" value="1"/>
</dbReference>
<dbReference type="CDD" id="cd01936">
    <property type="entry name" value="Ntn_CA"/>
    <property type="match status" value="1"/>
</dbReference>
<dbReference type="Gene3D" id="3.60.20.10">
    <property type="entry name" value="Glutamine Phosphoribosylpyrophosphate, subunit 1, domain 1"/>
    <property type="match status" value="1"/>
</dbReference>
<evidence type="ECO:0000256" key="2">
    <source>
        <dbReference type="ARBA" id="ARBA00022729"/>
    </source>
</evidence>
<proteinExistence type="inferred from homology"/>
<evidence type="ECO:0000313" key="7">
    <source>
        <dbReference type="Proteomes" id="UP001597641"/>
    </source>
</evidence>
<comment type="caution">
    <text evidence="6">The sequence shown here is derived from an EMBL/GenBank/DDBJ whole genome shotgun (WGS) entry which is preliminary data.</text>
</comment>
<dbReference type="InterPro" id="IPR023343">
    <property type="entry name" value="Penicillin_amidase_dom1"/>
</dbReference>
<organism evidence="6 7">
    <name type="scientific">Pontibacter toksunensis</name>
    <dbReference type="NCBI Taxonomy" id="1332631"/>
    <lineage>
        <taxon>Bacteria</taxon>
        <taxon>Pseudomonadati</taxon>
        <taxon>Bacteroidota</taxon>
        <taxon>Cytophagia</taxon>
        <taxon>Cytophagales</taxon>
        <taxon>Hymenobacteraceae</taxon>
        <taxon>Pontibacter</taxon>
    </lineage>
</organism>
<dbReference type="PANTHER" id="PTHR34218">
    <property type="entry name" value="PEPTIDASE S45 PENICILLIN AMIDASE"/>
    <property type="match status" value="1"/>
</dbReference>
<dbReference type="Proteomes" id="UP001597641">
    <property type="component" value="Unassembled WGS sequence"/>
</dbReference>
<keyword evidence="2 5" id="KW-0732">Signal</keyword>
<dbReference type="InterPro" id="IPR043147">
    <property type="entry name" value="Penicillin_amidase_A-knob"/>
</dbReference>
<dbReference type="InterPro" id="IPR029055">
    <property type="entry name" value="Ntn_hydrolases_N"/>
</dbReference>
<dbReference type="InterPro" id="IPR014395">
    <property type="entry name" value="Pen/GL7ACA/AHL_acylase"/>
</dbReference>
<evidence type="ECO:0000256" key="1">
    <source>
        <dbReference type="ARBA" id="ARBA00006586"/>
    </source>
</evidence>
<keyword evidence="7" id="KW-1185">Reference proteome</keyword>
<gene>
    <name evidence="6" type="ORF">ACFS7Z_21975</name>
</gene>